<evidence type="ECO:0000256" key="4">
    <source>
        <dbReference type="PIRSR" id="PIRSR006806-1"/>
    </source>
</evidence>
<feature type="binding site" evidence="4">
    <location>
        <begin position="7"/>
        <end position="11"/>
    </location>
    <ligand>
        <name>ATP</name>
        <dbReference type="ChEBI" id="CHEBI:30616"/>
    </ligand>
</feature>
<reference evidence="6 7" key="1">
    <citation type="submission" date="2018-05" db="EMBL/GenBank/DDBJ databases">
        <title>Genomic Encyclopedia of Type Strains, Phase IV (KMG-IV): sequencing the most valuable type-strain genomes for metagenomic binning, comparative biology and taxonomic classification.</title>
        <authorList>
            <person name="Goeker M."/>
        </authorList>
    </citation>
    <scope>NUCLEOTIDE SEQUENCE [LARGE SCALE GENOMIC DNA]</scope>
    <source>
        <strain evidence="6 7">DSM 103371</strain>
    </source>
</reference>
<dbReference type="InterPro" id="IPR002698">
    <property type="entry name" value="FTHF_cligase"/>
</dbReference>
<dbReference type="Pfam" id="PF01812">
    <property type="entry name" value="5-FTHF_cyc-lig"/>
    <property type="match status" value="1"/>
</dbReference>
<feature type="binding site" evidence="4">
    <location>
        <begin position="127"/>
        <end position="135"/>
    </location>
    <ligand>
        <name>ATP</name>
        <dbReference type="ChEBI" id="CHEBI:30616"/>
    </ligand>
</feature>
<proteinExistence type="inferred from homology"/>
<comment type="caution">
    <text evidence="6">The sequence shown here is derived from an EMBL/GenBank/DDBJ whole genome shotgun (WGS) entry which is preliminary data.</text>
</comment>
<dbReference type="GO" id="GO:0046872">
    <property type="term" value="F:metal ion binding"/>
    <property type="evidence" value="ECO:0007669"/>
    <property type="project" value="UniProtKB-KW"/>
</dbReference>
<name>A0A316G9F0_9RHOB</name>
<keyword evidence="5" id="KW-0479">Metal-binding</keyword>
<comment type="cofactor">
    <cofactor evidence="5">
        <name>Mg(2+)</name>
        <dbReference type="ChEBI" id="CHEBI:18420"/>
    </cofactor>
</comment>
<dbReference type="NCBIfam" id="TIGR02727">
    <property type="entry name" value="MTHFS_bact"/>
    <property type="match status" value="1"/>
</dbReference>
<gene>
    <name evidence="6" type="ORF">C8D95_103491</name>
</gene>
<dbReference type="KEGG" id="salo:EF888_10655"/>
<comment type="similarity">
    <text evidence="1 5">Belongs to the 5-formyltetrahydrofolate cyclo-ligase family.</text>
</comment>
<protein>
    <recommendedName>
        <fullName evidence="5">5-formyltetrahydrofolate cyclo-ligase</fullName>
        <ecNumber evidence="5">6.3.3.2</ecNumber>
    </recommendedName>
</protein>
<organism evidence="6 7">
    <name type="scientific">Silicimonas algicola</name>
    <dbReference type="NCBI Taxonomy" id="1826607"/>
    <lineage>
        <taxon>Bacteria</taxon>
        <taxon>Pseudomonadati</taxon>
        <taxon>Pseudomonadota</taxon>
        <taxon>Alphaproteobacteria</taxon>
        <taxon>Rhodobacterales</taxon>
        <taxon>Paracoccaceae</taxon>
    </lineage>
</organism>
<dbReference type="GO" id="GO:0030272">
    <property type="term" value="F:5-formyltetrahydrofolate cyclo-ligase activity"/>
    <property type="evidence" value="ECO:0007669"/>
    <property type="project" value="UniProtKB-EC"/>
</dbReference>
<dbReference type="GO" id="GO:0035999">
    <property type="term" value="P:tetrahydrofolate interconversion"/>
    <property type="evidence" value="ECO:0007669"/>
    <property type="project" value="TreeGrafter"/>
</dbReference>
<keyword evidence="3 4" id="KW-0067">ATP-binding</keyword>
<accession>A0A316G9F0</accession>
<keyword evidence="6" id="KW-0436">Ligase</keyword>
<feature type="binding site" evidence="4">
    <location>
        <position position="54"/>
    </location>
    <ligand>
        <name>substrate</name>
    </ligand>
</feature>
<comment type="catalytic activity">
    <reaction evidence="5">
        <text>(6S)-5-formyl-5,6,7,8-tetrahydrofolate + ATP = (6R)-5,10-methenyltetrahydrofolate + ADP + phosphate</text>
        <dbReference type="Rhea" id="RHEA:10488"/>
        <dbReference type="ChEBI" id="CHEBI:30616"/>
        <dbReference type="ChEBI" id="CHEBI:43474"/>
        <dbReference type="ChEBI" id="CHEBI:57455"/>
        <dbReference type="ChEBI" id="CHEBI:57457"/>
        <dbReference type="ChEBI" id="CHEBI:456216"/>
        <dbReference type="EC" id="6.3.3.2"/>
    </reaction>
</comment>
<evidence type="ECO:0000313" key="6">
    <source>
        <dbReference type="EMBL" id="PWK57252.1"/>
    </source>
</evidence>
<dbReference type="Proteomes" id="UP000245390">
    <property type="component" value="Unassembled WGS sequence"/>
</dbReference>
<sequence>MTLAERKAAARQEAIAARAAVDPALAGPANRALIEAVRAAPGRVVSAFWPIRAEIDVRPALNDLAATHDLCLPVVVAKNAPLVFRRWRPGDLLREEKFGTFVPQATEELTPEILIVPLAAFDARGFRLGYGGGFYDRTLAGLRAAGGPVTAIGVAYEAQRMAEVPVETTDEPLDLIVTETGPHWPA</sequence>
<dbReference type="Gene3D" id="3.40.50.10420">
    <property type="entry name" value="NagB/RpiA/CoA transferase-like"/>
    <property type="match status" value="1"/>
</dbReference>
<dbReference type="GO" id="GO:0009396">
    <property type="term" value="P:folic acid-containing compound biosynthetic process"/>
    <property type="evidence" value="ECO:0007669"/>
    <property type="project" value="TreeGrafter"/>
</dbReference>
<dbReference type="AlphaFoldDB" id="A0A316G9F0"/>
<dbReference type="EMBL" id="QGGV01000003">
    <property type="protein sequence ID" value="PWK57252.1"/>
    <property type="molecule type" value="Genomic_DNA"/>
</dbReference>
<evidence type="ECO:0000256" key="1">
    <source>
        <dbReference type="ARBA" id="ARBA00010638"/>
    </source>
</evidence>
<keyword evidence="7" id="KW-1185">Reference proteome</keyword>
<evidence type="ECO:0000256" key="2">
    <source>
        <dbReference type="ARBA" id="ARBA00022741"/>
    </source>
</evidence>
<dbReference type="PIRSF" id="PIRSF006806">
    <property type="entry name" value="FTHF_cligase"/>
    <property type="match status" value="1"/>
</dbReference>
<dbReference type="OrthoDB" id="9801938at2"/>
<keyword evidence="2 4" id="KW-0547">Nucleotide-binding</keyword>
<dbReference type="GO" id="GO:0005524">
    <property type="term" value="F:ATP binding"/>
    <property type="evidence" value="ECO:0007669"/>
    <property type="project" value="UniProtKB-KW"/>
</dbReference>
<dbReference type="EC" id="6.3.3.2" evidence="5"/>
<dbReference type="PANTHER" id="PTHR23407:SF1">
    <property type="entry name" value="5-FORMYLTETRAHYDROFOLATE CYCLO-LIGASE"/>
    <property type="match status" value="1"/>
</dbReference>
<dbReference type="RefSeq" id="WP_109758984.1">
    <property type="nucleotide sequence ID" value="NZ_CP034588.1"/>
</dbReference>
<dbReference type="PANTHER" id="PTHR23407">
    <property type="entry name" value="ATPASE INHIBITOR/5-FORMYLTETRAHYDROFOLATE CYCLO-LIGASE"/>
    <property type="match status" value="1"/>
</dbReference>
<dbReference type="SUPFAM" id="SSF100950">
    <property type="entry name" value="NagB/RpiA/CoA transferase-like"/>
    <property type="match status" value="1"/>
</dbReference>
<evidence type="ECO:0000256" key="3">
    <source>
        <dbReference type="ARBA" id="ARBA00022840"/>
    </source>
</evidence>
<evidence type="ECO:0000313" key="7">
    <source>
        <dbReference type="Proteomes" id="UP000245390"/>
    </source>
</evidence>
<evidence type="ECO:0000256" key="5">
    <source>
        <dbReference type="RuleBase" id="RU361279"/>
    </source>
</evidence>
<dbReference type="InterPro" id="IPR024185">
    <property type="entry name" value="FTHF_cligase-like_sf"/>
</dbReference>
<dbReference type="InterPro" id="IPR037171">
    <property type="entry name" value="NagB/RpiA_transferase-like"/>
</dbReference>
<keyword evidence="5" id="KW-0460">Magnesium</keyword>